<keyword evidence="2" id="KW-0378">Hydrolase</keyword>
<dbReference type="RefSeq" id="WP_150413407.1">
    <property type="nucleotide sequence ID" value="NZ_VYQF01000001.1"/>
</dbReference>
<feature type="domain" description="Predicted 3'-5' exonuclease PolB-like" evidence="1">
    <location>
        <begin position="61"/>
        <end position="229"/>
    </location>
</feature>
<proteinExistence type="predicted"/>
<reference evidence="2 3" key="1">
    <citation type="submission" date="2019-09" db="EMBL/GenBank/DDBJ databases">
        <title>Draft genome sequence of Ginsengibacter sp. BR5-29.</title>
        <authorList>
            <person name="Im W.-T."/>
        </authorList>
    </citation>
    <scope>NUCLEOTIDE SEQUENCE [LARGE SCALE GENOMIC DNA]</scope>
    <source>
        <strain evidence="2 3">BR5-29</strain>
    </source>
</reference>
<protein>
    <submittedName>
        <fullName evidence="2">3'-5' exonuclease</fullName>
    </submittedName>
</protein>
<dbReference type="AlphaFoldDB" id="A0A5J5IL90"/>
<dbReference type="GO" id="GO:0003676">
    <property type="term" value="F:nucleic acid binding"/>
    <property type="evidence" value="ECO:0007669"/>
    <property type="project" value="InterPro"/>
</dbReference>
<dbReference type="InterPro" id="IPR019288">
    <property type="entry name" value="3'-5'_exonuclease_PolB-like"/>
</dbReference>
<dbReference type="Pfam" id="PF10108">
    <property type="entry name" value="DNA_pol_B_exo2"/>
    <property type="match status" value="1"/>
</dbReference>
<dbReference type="Proteomes" id="UP000326903">
    <property type="component" value="Unassembled WGS sequence"/>
</dbReference>
<gene>
    <name evidence="2" type="ORF">FW778_04590</name>
</gene>
<evidence type="ECO:0000313" key="3">
    <source>
        <dbReference type="Proteomes" id="UP000326903"/>
    </source>
</evidence>
<dbReference type="Gene3D" id="3.30.420.10">
    <property type="entry name" value="Ribonuclease H-like superfamily/Ribonuclease H"/>
    <property type="match status" value="1"/>
</dbReference>
<evidence type="ECO:0000259" key="1">
    <source>
        <dbReference type="Pfam" id="PF10108"/>
    </source>
</evidence>
<comment type="caution">
    <text evidence="2">The sequence shown here is derived from an EMBL/GenBank/DDBJ whole genome shotgun (WGS) entry which is preliminary data.</text>
</comment>
<name>A0A5J5IL90_9BACT</name>
<dbReference type="SUPFAM" id="SSF53098">
    <property type="entry name" value="Ribonuclease H-like"/>
    <property type="match status" value="1"/>
</dbReference>
<keyword evidence="2" id="KW-0540">Nuclease</keyword>
<keyword evidence="2" id="KW-0269">Exonuclease</keyword>
<keyword evidence="3" id="KW-1185">Reference proteome</keyword>
<dbReference type="InterPro" id="IPR036397">
    <property type="entry name" value="RNaseH_sf"/>
</dbReference>
<dbReference type="EMBL" id="VYQF01000001">
    <property type="protein sequence ID" value="KAA9041318.1"/>
    <property type="molecule type" value="Genomic_DNA"/>
</dbReference>
<dbReference type="GO" id="GO:0004527">
    <property type="term" value="F:exonuclease activity"/>
    <property type="evidence" value="ECO:0007669"/>
    <property type="project" value="UniProtKB-KW"/>
</dbReference>
<evidence type="ECO:0000313" key="2">
    <source>
        <dbReference type="EMBL" id="KAA9041318.1"/>
    </source>
</evidence>
<organism evidence="2 3">
    <name type="scientific">Ginsengibacter hankyongi</name>
    <dbReference type="NCBI Taxonomy" id="2607284"/>
    <lineage>
        <taxon>Bacteria</taxon>
        <taxon>Pseudomonadati</taxon>
        <taxon>Bacteroidota</taxon>
        <taxon>Chitinophagia</taxon>
        <taxon>Chitinophagales</taxon>
        <taxon>Chitinophagaceae</taxon>
        <taxon>Ginsengibacter</taxon>
    </lineage>
</organism>
<accession>A0A5J5IL90</accession>
<sequence>MQQIAIENLFLIDIETVSGVQHFHLLDDEWKELWTEKIFRSLPPETTAEEYYPKRAAILAEFAKVVCISTGYFKKENNELQLRLKSFYSENEKEVLGSFTKMLEQLHSKNSKWIFTGHNIKEFDIPFLCRRMLVNNITIPSYIDFQNMKPWDTPVLDTLHLWRFGDYKHYTSLKLLAATLGVPSPKDDIDGSKVGEVFWEEKNLERIAVYCQKDVATVANVLLRFKNLSLLTEQQIIFC</sequence>
<dbReference type="InterPro" id="IPR012337">
    <property type="entry name" value="RNaseH-like_sf"/>
</dbReference>